<keyword evidence="1 4" id="KW-0808">Transferase</keyword>
<dbReference type="RefSeq" id="WP_115309351.1">
    <property type="nucleotide sequence ID" value="NZ_UHIO01000001.1"/>
</dbReference>
<dbReference type="PIRSF" id="PIRSF007023">
    <property type="entry name" value="UDP-Galf_transf"/>
    <property type="match status" value="1"/>
</dbReference>
<evidence type="ECO:0000259" key="3">
    <source>
        <dbReference type="Pfam" id="PF26337"/>
    </source>
</evidence>
<evidence type="ECO:0000313" key="4">
    <source>
        <dbReference type="EMBL" id="SUP39455.1"/>
    </source>
</evidence>
<protein>
    <submittedName>
        <fullName evidence="4">Beta-1,6-galactofuranosyltransferase</fullName>
    </submittedName>
</protein>
<evidence type="ECO:0000313" key="5">
    <source>
        <dbReference type="Proteomes" id="UP000255367"/>
    </source>
</evidence>
<dbReference type="Pfam" id="PF26334">
    <property type="entry name" value="Gtf3_N"/>
    <property type="match status" value="1"/>
</dbReference>
<feature type="domain" description="Glucosyltransferase 3-like C-terminal" evidence="3">
    <location>
        <begin position="184"/>
        <end position="345"/>
    </location>
</feature>
<evidence type="ECO:0000256" key="1">
    <source>
        <dbReference type="ARBA" id="ARBA00022679"/>
    </source>
</evidence>
<dbReference type="EMBL" id="UHIO01000001">
    <property type="protein sequence ID" value="SUP39455.1"/>
    <property type="molecule type" value="Genomic_DNA"/>
</dbReference>
<organism evidence="4 5">
    <name type="scientific">Veillonella criceti</name>
    <dbReference type="NCBI Taxonomy" id="103891"/>
    <lineage>
        <taxon>Bacteria</taxon>
        <taxon>Bacillati</taxon>
        <taxon>Bacillota</taxon>
        <taxon>Negativicutes</taxon>
        <taxon>Veillonellales</taxon>
        <taxon>Veillonellaceae</taxon>
        <taxon>Veillonella</taxon>
    </lineage>
</organism>
<dbReference type="InterPro" id="IPR058591">
    <property type="entry name" value="Gtf3_N"/>
</dbReference>
<dbReference type="SUPFAM" id="SSF53756">
    <property type="entry name" value="UDP-Glycosyltransferase/glycogen phosphorylase"/>
    <property type="match status" value="1"/>
</dbReference>
<dbReference type="GO" id="GO:0016740">
    <property type="term" value="F:transferase activity"/>
    <property type="evidence" value="ECO:0007669"/>
    <property type="project" value="UniProtKB-KW"/>
</dbReference>
<dbReference type="Gene3D" id="3.40.50.2000">
    <property type="entry name" value="Glycogen Phosphorylase B"/>
    <property type="match status" value="2"/>
</dbReference>
<reference evidence="4 5" key="1">
    <citation type="submission" date="2018-06" db="EMBL/GenBank/DDBJ databases">
        <authorList>
            <consortium name="Pathogen Informatics"/>
            <person name="Doyle S."/>
        </authorList>
    </citation>
    <scope>NUCLEOTIDE SEQUENCE [LARGE SCALE GENOMIC DNA]</scope>
    <source>
        <strain evidence="4 5">NCTC12020</strain>
    </source>
</reference>
<dbReference type="Proteomes" id="UP000255367">
    <property type="component" value="Unassembled WGS sequence"/>
</dbReference>
<accession>A0A380NFK3</accession>
<dbReference type="OrthoDB" id="9790931at2"/>
<keyword evidence="5" id="KW-1185">Reference proteome</keyword>
<dbReference type="AlphaFoldDB" id="A0A380NFK3"/>
<dbReference type="Pfam" id="PF26337">
    <property type="entry name" value="Gtf3_C"/>
    <property type="match status" value="1"/>
</dbReference>
<sequence>MSKRKVFVLKEVLEDGYNAGSKARIDIDEILARYGFPYISNYSGYAKRLPGVKNYLKYRLQCKWNRLKTIYHMYKLDRRWNDKDLLFIQFPDYSPAIVHKYLYKWVKNKKTIVLIHDIDEWRYTNQNKIVDSILNDAEYLVVHNERMKQRLQVEGIIKPKIVSLDVFDYLMKKEVKDSVYFKSVIFAGNLTKSQFLKSWIALERNYRIDLYGNGLVDDINNENKVKYHGSYTADDLLEHLSYGFGLVWDGDSVETCSGKIGEYTRWNNPHKFSLYMAAGIPVFVWKESAISDIVIKNKLGYAVGSLKEIDEILLTITEKEYYELCENVKSIQKKVGIGGYFTVALDRILEQEQIM</sequence>
<feature type="domain" description="Glucosyltransferase 3-like N-terminal" evidence="2">
    <location>
        <begin position="12"/>
        <end position="165"/>
    </location>
</feature>
<proteinExistence type="predicted"/>
<dbReference type="InterPro" id="IPR058592">
    <property type="entry name" value="Gtf3_C"/>
</dbReference>
<evidence type="ECO:0000259" key="2">
    <source>
        <dbReference type="Pfam" id="PF26334"/>
    </source>
</evidence>
<name>A0A380NFK3_9FIRM</name>
<gene>
    <name evidence="4" type="ORF">NCTC12020_00057</name>
</gene>